<dbReference type="EMBL" id="JBBNAF010000013">
    <property type="protein sequence ID" value="KAK9087677.1"/>
    <property type="molecule type" value="Genomic_DNA"/>
</dbReference>
<feature type="region of interest" description="Disordered" evidence="1">
    <location>
        <begin position="75"/>
        <end position="107"/>
    </location>
</feature>
<comment type="caution">
    <text evidence="2">The sequence shown here is derived from an EMBL/GenBank/DDBJ whole genome shotgun (WGS) entry which is preliminary data.</text>
</comment>
<evidence type="ECO:0000256" key="1">
    <source>
        <dbReference type="SAM" id="MobiDB-lite"/>
    </source>
</evidence>
<dbReference type="AlphaFoldDB" id="A0AAP0EBB6"/>
<sequence length="221" mass="25119">MRAKLQKRRQELTQTTPDQPVDDEVVYYKVAGDFPKGYVCSLMLLWRKKRRYVDPDASTSQVLAQRMDNFMILRGRGNPEDEDVEDINRHPEETSTTGRGSLTHHATPAHPDDRYSLHYTHGWSHVTVVITLYLLIASRSSISISTWHSISSSLMHSHLSMVSSARSSSSKLRSSIPYSIEEIPDFFIPPTAHAEGENPLIYLIAKHGLYITLHKIYASNL</sequence>
<keyword evidence="3" id="KW-1185">Reference proteome</keyword>
<accession>A0AAP0EBB6</accession>
<dbReference type="Proteomes" id="UP001420932">
    <property type="component" value="Unassembled WGS sequence"/>
</dbReference>
<protein>
    <submittedName>
        <fullName evidence="2">Uncharacterized protein</fullName>
    </submittedName>
</protein>
<name>A0AAP0EBB6_9MAGN</name>
<proteinExistence type="predicted"/>
<organism evidence="2 3">
    <name type="scientific">Stephania yunnanensis</name>
    <dbReference type="NCBI Taxonomy" id="152371"/>
    <lineage>
        <taxon>Eukaryota</taxon>
        <taxon>Viridiplantae</taxon>
        <taxon>Streptophyta</taxon>
        <taxon>Embryophyta</taxon>
        <taxon>Tracheophyta</taxon>
        <taxon>Spermatophyta</taxon>
        <taxon>Magnoliopsida</taxon>
        <taxon>Ranunculales</taxon>
        <taxon>Menispermaceae</taxon>
        <taxon>Menispermoideae</taxon>
        <taxon>Cissampelideae</taxon>
        <taxon>Stephania</taxon>
    </lineage>
</organism>
<evidence type="ECO:0000313" key="2">
    <source>
        <dbReference type="EMBL" id="KAK9087677.1"/>
    </source>
</evidence>
<evidence type="ECO:0000313" key="3">
    <source>
        <dbReference type="Proteomes" id="UP001420932"/>
    </source>
</evidence>
<gene>
    <name evidence="2" type="ORF">Syun_030071</name>
</gene>
<reference evidence="2 3" key="1">
    <citation type="submission" date="2024-01" db="EMBL/GenBank/DDBJ databases">
        <title>Genome assemblies of Stephania.</title>
        <authorList>
            <person name="Yang L."/>
        </authorList>
    </citation>
    <scope>NUCLEOTIDE SEQUENCE [LARGE SCALE GENOMIC DNA]</scope>
    <source>
        <strain evidence="2">YNDBR</strain>
        <tissue evidence="2">Leaf</tissue>
    </source>
</reference>